<evidence type="ECO:0000256" key="7">
    <source>
        <dbReference type="ARBA" id="ARBA00023136"/>
    </source>
</evidence>
<dbReference type="Pfam" id="PF00015">
    <property type="entry name" value="MCPsignal"/>
    <property type="match status" value="1"/>
</dbReference>
<dbReference type="GO" id="GO:0006935">
    <property type="term" value="P:chemotaxis"/>
    <property type="evidence" value="ECO:0007669"/>
    <property type="project" value="UniProtKB-KW"/>
</dbReference>
<comment type="caution">
    <text evidence="11">The sequence shown here is derived from an EMBL/GenBank/DDBJ whole genome shotgun (WGS) entry which is preliminary data.</text>
</comment>
<evidence type="ECO:0000256" key="5">
    <source>
        <dbReference type="ARBA" id="ARBA00022692"/>
    </source>
</evidence>
<dbReference type="GO" id="GO:0005886">
    <property type="term" value="C:plasma membrane"/>
    <property type="evidence" value="ECO:0007669"/>
    <property type="project" value="UniProtKB-SubCell"/>
</dbReference>
<dbReference type="SUPFAM" id="SSF58104">
    <property type="entry name" value="Methyl-accepting chemotaxis protein (MCP) signaling domain"/>
    <property type="match status" value="1"/>
</dbReference>
<reference evidence="11 12" key="1">
    <citation type="submission" date="2018-10" db="EMBL/GenBank/DDBJ databases">
        <title>Draft genome sequence of Aquitalea MWU14-2217 isolated from a wild cranberry bog in Provincetown, Massachusetts.</title>
        <authorList>
            <person name="Ebadzadsahrai G."/>
            <person name="Soby S."/>
        </authorList>
    </citation>
    <scope>NUCLEOTIDE SEQUENCE [LARGE SCALE GENOMIC DNA]</scope>
    <source>
        <strain evidence="11 12">MWU14-2217</strain>
    </source>
</reference>
<dbReference type="AlphaFoldDB" id="A0A454JEQ4"/>
<dbReference type="PANTHER" id="PTHR32089:SF39">
    <property type="entry name" value="METHYL-ACCEPTING CHEMOTAXIS PROTEIN HLYB"/>
    <property type="match status" value="1"/>
</dbReference>
<evidence type="ECO:0000256" key="8">
    <source>
        <dbReference type="ARBA" id="ARBA00023224"/>
    </source>
</evidence>
<keyword evidence="4" id="KW-0145">Chemotaxis</keyword>
<dbReference type="SMART" id="SM00283">
    <property type="entry name" value="MA"/>
    <property type="match status" value="1"/>
</dbReference>
<dbReference type="Gene3D" id="1.10.287.950">
    <property type="entry name" value="Methyl-accepting chemotaxis protein"/>
    <property type="match status" value="1"/>
</dbReference>
<dbReference type="PANTHER" id="PTHR32089">
    <property type="entry name" value="METHYL-ACCEPTING CHEMOTAXIS PROTEIN MCPB"/>
    <property type="match status" value="1"/>
</dbReference>
<evidence type="ECO:0000256" key="6">
    <source>
        <dbReference type="ARBA" id="ARBA00022989"/>
    </source>
</evidence>
<dbReference type="GO" id="GO:0007165">
    <property type="term" value="P:signal transduction"/>
    <property type="evidence" value="ECO:0007669"/>
    <property type="project" value="UniProtKB-KW"/>
</dbReference>
<evidence type="ECO:0000256" key="2">
    <source>
        <dbReference type="ARBA" id="ARBA00022475"/>
    </source>
</evidence>
<protein>
    <submittedName>
        <fullName evidence="11">Methyl-accepting chemotaxis protein</fullName>
    </submittedName>
</protein>
<proteinExistence type="predicted"/>
<evidence type="ECO:0000313" key="12">
    <source>
        <dbReference type="Proteomes" id="UP000274139"/>
    </source>
</evidence>
<keyword evidence="2" id="KW-1003">Cell membrane</keyword>
<dbReference type="EMBL" id="RFAR01000076">
    <property type="protein sequence ID" value="RMC93662.1"/>
    <property type="molecule type" value="Genomic_DNA"/>
</dbReference>
<dbReference type="Proteomes" id="UP000274139">
    <property type="component" value="Unassembled WGS sequence"/>
</dbReference>
<dbReference type="InterPro" id="IPR004089">
    <property type="entry name" value="MCPsignal_dom"/>
</dbReference>
<keyword evidence="12" id="KW-1185">Reference proteome</keyword>
<evidence type="ECO:0000313" key="11">
    <source>
        <dbReference type="EMBL" id="RMC93662.1"/>
    </source>
</evidence>
<name>A0A454JEQ4_9NEIS</name>
<gene>
    <name evidence="11" type="ORF">EAY64_16790</name>
</gene>
<dbReference type="PROSITE" id="PS50111">
    <property type="entry name" value="CHEMOTAXIS_TRANSDUC_2"/>
    <property type="match status" value="1"/>
</dbReference>
<comment type="subcellular location">
    <subcellularLocation>
        <location evidence="1">Cell membrane</location>
        <topology evidence="1">Multi-pass membrane protein</topology>
    </subcellularLocation>
</comment>
<evidence type="ECO:0000256" key="9">
    <source>
        <dbReference type="PROSITE-ProRule" id="PRU00284"/>
    </source>
</evidence>
<keyword evidence="7" id="KW-0472">Membrane</keyword>
<organism evidence="11 12">
    <name type="scientific">Aquitalea palustris</name>
    <dbReference type="NCBI Taxonomy" id="2480983"/>
    <lineage>
        <taxon>Bacteria</taxon>
        <taxon>Pseudomonadati</taxon>
        <taxon>Pseudomonadota</taxon>
        <taxon>Betaproteobacteria</taxon>
        <taxon>Neisseriales</taxon>
        <taxon>Chromobacteriaceae</taxon>
        <taxon>Aquitalea</taxon>
    </lineage>
</organism>
<evidence type="ECO:0000256" key="3">
    <source>
        <dbReference type="ARBA" id="ARBA00022481"/>
    </source>
</evidence>
<evidence type="ECO:0000256" key="1">
    <source>
        <dbReference type="ARBA" id="ARBA00004651"/>
    </source>
</evidence>
<keyword evidence="8 9" id="KW-0807">Transducer</keyword>
<evidence type="ECO:0000259" key="10">
    <source>
        <dbReference type="PROSITE" id="PS50111"/>
    </source>
</evidence>
<keyword evidence="6" id="KW-1133">Transmembrane helix</keyword>
<keyword evidence="3" id="KW-0488">Methylation</keyword>
<sequence length="496" mass="53883">MKPQMNVGGRVMGLMFWAKTDQAAATGPQDAVSEDTLRRTVTALAERVGRLGIESVEIDGRVDTVHERATSRTEKMASMVEAVHSLSGANTRIGNAAESTHKNASEAASCMEETRATVKVALDAILELVDGVGQIEAKLPEILTSLEHVSQVSKTVNDVAKQTNLLALNASIEAARAGEAGRGFAVVADNVKNLSAQTEGAVQMIQATLSALSSQVDSLIANSRSASQVAQAARSGTGEIGSAVTRIDQISKDLAQVKQSVAGIVEEAVGNREHCRQIEEEIRLVAETTRESLKDIEVIKGHTGSLLNMSEDLVSLTSEAGIKTVDTPFIEKIVAAAKQVSTLFEDAVKRGDISINDLFDTQYQQLPDITPPHYLTRHTEFCARHLASLCDQIVDTSPDIIACTPGDMNNYYPIINREFAKPPTDDPVWNAANSRARTRQLDRTSLNQMKTKKPFLVQTYRRNMGGGRFDLMKNYSAPIMVQGRQWGVLRIMVKVR</sequence>
<evidence type="ECO:0000256" key="4">
    <source>
        <dbReference type="ARBA" id="ARBA00022500"/>
    </source>
</evidence>
<keyword evidence="5" id="KW-0812">Transmembrane</keyword>
<accession>A0A454JEQ4</accession>
<feature type="domain" description="Methyl-accepting transducer" evidence="10">
    <location>
        <begin position="47"/>
        <end position="283"/>
    </location>
</feature>